<protein>
    <submittedName>
        <fullName evidence="2">Molybdenum cofactor synthesis domain protein</fullName>
    </submittedName>
</protein>
<dbReference type="CDD" id="cd00885">
    <property type="entry name" value="cinA"/>
    <property type="match status" value="1"/>
</dbReference>
<dbReference type="SMART" id="SM00852">
    <property type="entry name" value="MoCF_biosynth"/>
    <property type="match status" value="1"/>
</dbReference>
<feature type="domain" description="MoaB/Mog" evidence="1">
    <location>
        <begin position="9"/>
        <end position="176"/>
    </location>
</feature>
<dbReference type="InterPro" id="IPR036425">
    <property type="entry name" value="MoaB/Mog-like_dom_sf"/>
</dbReference>
<dbReference type="PANTHER" id="PTHR13939">
    <property type="entry name" value="NICOTINAMIDE-NUCLEOTIDE AMIDOHYDROLASE PNCC"/>
    <property type="match status" value="1"/>
</dbReference>
<dbReference type="GeneID" id="14211298"/>
<dbReference type="PANTHER" id="PTHR13939:SF0">
    <property type="entry name" value="NMN AMIDOHYDROLASE-LIKE PROTEIN YFAY"/>
    <property type="match status" value="1"/>
</dbReference>
<dbReference type="SUPFAM" id="SSF53218">
    <property type="entry name" value="Molybdenum cofactor biosynthesis proteins"/>
    <property type="match status" value="1"/>
</dbReference>
<dbReference type="EMBL" id="CP003378">
    <property type="protein sequence ID" value="AFZ69831.1"/>
    <property type="molecule type" value="Genomic_DNA"/>
</dbReference>
<evidence type="ECO:0000259" key="1">
    <source>
        <dbReference type="SMART" id="SM00852"/>
    </source>
</evidence>
<dbReference type="InterPro" id="IPR050101">
    <property type="entry name" value="CinA"/>
</dbReference>
<name>L0A7N4_CALLD</name>
<dbReference type="NCBIfam" id="NF002291">
    <property type="entry name" value="PRK01215.1"/>
    <property type="match status" value="1"/>
</dbReference>
<dbReference type="OrthoDB" id="372037at2157"/>
<dbReference type="NCBIfam" id="TIGR00177">
    <property type="entry name" value="molyb_syn"/>
    <property type="match status" value="1"/>
</dbReference>
<dbReference type="eggNOG" id="arCOG00215">
    <property type="taxonomic scope" value="Archaea"/>
</dbReference>
<gene>
    <name evidence="2" type="ordered locus">Calag_0038</name>
</gene>
<evidence type="ECO:0000313" key="3">
    <source>
        <dbReference type="Proteomes" id="UP000010469"/>
    </source>
</evidence>
<organism evidence="2 3">
    <name type="scientific">Caldisphaera lagunensis (strain DSM 15908 / JCM 11604 / ANMR 0165 / IC-154)</name>
    <dbReference type="NCBI Taxonomy" id="1056495"/>
    <lineage>
        <taxon>Archaea</taxon>
        <taxon>Thermoproteota</taxon>
        <taxon>Thermoprotei</taxon>
        <taxon>Acidilobales</taxon>
        <taxon>Caldisphaeraceae</taxon>
        <taxon>Caldisphaera</taxon>
    </lineage>
</organism>
<accession>L0A7N4</accession>
<dbReference type="Gene3D" id="3.40.980.10">
    <property type="entry name" value="MoaB/Mog-like domain"/>
    <property type="match status" value="1"/>
</dbReference>
<sequence length="268" mass="29701">MIKNEVKAWILSIGNEILIGRITNTNATWLSKRLTFLGVKVTRIITVPDEIDDIIEELRRGLNNADLIITTGGLGPTYDDKTIDAVAKAVNKKLVLNPIAYNMIKAKFEKSNLPMTKEREKMAYLPEGGIPLNNSAGTAPGLFLEINNKIVISLPGVPKEMEAIFEEEVINKINKILPPISVIECGFKLEGVPESSIAPILEQVDKKFSNLYIKSHPKGIEVSKPILEIKVLVSDKNKEEARKKAEGALQIVKEEAKKLNGKISEEYC</sequence>
<dbReference type="InterPro" id="IPR001453">
    <property type="entry name" value="MoaB/Mog_dom"/>
</dbReference>
<dbReference type="STRING" id="1056495.Calag_0038"/>
<evidence type="ECO:0000313" key="2">
    <source>
        <dbReference type="EMBL" id="AFZ69831.1"/>
    </source>
</evidence>
<dbReference type="Pfam" id="PF00994">
    <property type="entry name" value="MoCF_biosynth"/>
    <property type="match status" value="1"/>
</dbReference>
<dbReference type="FunCoup" id="L0A7N4">
    <property type="interactions" value="6"/>
</dbReference>
<dbReference type="Proteomes" id="UP000010469">
    <property type="component" value="Chromosome"/>
</dbReference>
<dbReference type="AlphaFoldDB" id="L0A7N4"/>
<dbReference type="InParanoid" id="L0A7N4"/>
<dbReference type="RefSeq" id="WP_015231729.1">
    <property type="nucleotide sequence ID" value="NC_019791.1"/>
</dbReference>
<dbReference type="KEGG" id="clg:Calag_0038"/>
<keyword evidence="3" id="KW-1185">Reference proteome</keyword>
<proteinExistence type="predicted"/>
<reference evidence="3" key="1">
    <citation type="submission" date="2012-03" db="EMBL/GenBank/DDBJ databases">
        <title>Complete genome of Caldisphaera lagunensis DSM 15908.</title>
        <authorList>
            <person name="Lucas S."/>
            <person name="Copeland A."/>
            <person name="Lapidus A."/>
            <person name="Glavina del Rio T."/>
            <person name="Dalin E."/>
            <person name="Tice H."/>
            <person name="Bruce D."/>
            <person name="Goodwin L."/>
            <person name="Pitluck S."/>
            <person name="Peters L."/>
            <person name="Mikhailova N."/>
            <person name="Teshima H."/>
            <person name="Kyrpides N."/>
            <person name="Mavromatis K."/>
            <person name="Ivanova N."/>
            <person name="Brettin T."/>
            <person name="Detter J.C."/>
            <person name="Han C."/>
            <person name="Larimer F."/>
            <person name="Land M."/>
            <person name="Hauser L."/>
            <person name="Markowitz V."/>
            <person name="Cheng J.-F."/>
            <person name="Hugenholtz P."/>
            <person name="Woyke T."/>
            <person name="Wu D."/>
            <person name="Spring S."/>
            <person name="Schroeder M."/>
            <person name="Brambilla E."/>
            <person name="Klenk H.-P."/>
            <person name="Eisen J.A."/>
        </authorList>
    </citation>
    <scope>NUCLEOTIDE SEQUENCE [LARGE SCALE GENOMIC DNA]</scope>
    <source>
        <strain evidence="3">DSM 15908 / JCM 11604 / IC-154</strain>
    </source>
</reference>
<dbReference type="HOGENOM" id="CLU_030805_0_5_2"/>